<comment type="catalytic activity">
    <reaction evidence="5">
        <text>[protein]-peptidylproline (omega=180) = [protein]-peptidylproline (omega=0)</text>
        <dbReference type="Rhea" id="RHEA:16237"/>
        <dbReference type="Rhea" id="RHEA-COMP:10747"/>
        <dbReference type="Rhea" id="RHEA-COMP:10748"/>
        <dbReference type="ChEBI" id="CHEBI:83833"/>
        <dbReference type="ChEBI" id="CHEBI:83834"/>
        <dbReference type="EC" id="5.2.1.8"/>
    </reaction>
</comment>
<dbReference type="PIRSF" id="PIRSF001467">
    <property type="entry name" value="Peptidylpro_ismrse"/>
    <property type="match status" value="1"/>
</dbReference>
<evidence type="ECO:0000256" key="3">
    <source>
        <dbReference type="ARBA" id="ARBA00023110"/>
    </source>
</evidence>
<evidence type="ECO:0000256" key="2">
    <source>
        <dbReference type="ARBA" id="ARBA00007365"/>
    </source>
</evidence>
<dbReference type="EMBL" id="DTLI01000173">
    <property type="protein sequence ID" value="HHS52646.1"/>
    <property type="molecule type" value="Genomic_DNA"/>
</dbReference>
<dbReference type="Pfam" id="PF00160">
    <property type="entry name" value="Pro_isomerase"/>
    <property type="match status" value="1"/>
</dbReference>
<dbReference type="InterPro" id="IPR024936">
    <property type="entry name" value="Cyclophilin-type_PPIase"/>
</dbReference>
<dbReference type="PANTHER" id="PTHR45625">
    <property type="entry name" value="PEPTIDYL-PROLYL CIS-TRANS ISOMERASE-RELATED"/>
    <property type="match status" value="1"/>
</dbReference>
<dbReference type="PANTHER" id="PTHR45625:SF4">
    <property type="entry name" value="PEPTIDYLPROLYL ISOMERASE DOMAIN AND WD REPEAT-CONTAINING PROTEIN 1"/>
    <property type="match status" value="1"/>
</dbReference>
<dbReference type="SUPFAM" id="SSF50891">
    <property type="entry name" value="Cyclophilin-like"/>
    <property type="match status" value="1"/>
</dbReference>
<name>A0A7C6AAD1_UNCW3</name>
<evidence type="ECO:0000313" key="7">
    <source>
        <dbReference type="EMBL" id="HHS52646.1"/>
    </source>
</evidence>
<evidence type="ECO:0000259" key="6">
    <source>
        <dbReference type="PROSITE" id="PS50072"/>
    </source>
</evidence>
<comment type="similarity">
    <text evidence="2 5">Belongs to the cyclophilin-type PPIase family.</text>
</comment>
<comment type="function">
    <text evidence="1 5">PPIases accelerate the folding of proteins. It catalyzes the cis-trans isomerization of proline imidic peptide bonds in oligopeptides.</text>
</comment>
<dbReference type="PROSITE" id="PS00170">
    <property type="entry name" value="CSA_PPIASE_1"/>
    <property type="match status" value="1"/>
</dbReference>
<accession>A0A7C6AAD1</accession>
<gene>
    <name evidence="7" type="ORF">ENW73_07270</name>
</gene>
<evidence type="ECO:0000256" key="5">
    <source>
        <dbReference type="RuleBase" id="RU363019"/>
    </source>
</evidence>
<evidence type="ECO:0000256" key="1">
    <source>
        <dbReference type="ARBA" id="ARBA00002388"/>
    </source>
</evidence>
<reference evidence="7" key="1">
    <citation type="journal article" date="2020" name="mSystems">
        <title>Genome- and Community-Level Interaction Insights into Carbon Utilization and Element Cycling Functions of Hydrothermarchaeota in Hydrothermal Sediment.</title>
        <authorList>
            <person name="Zhou Z."/>
            <person name="Liu Y."/>
            <person name="Xu W."/>
            <person name="Pan J."/>
            <person name="Luo Z.H."/>
            <person name="Li M."/>
        </authorList>
    </citation>
    <scope>NUCLEOTIDE SEQUENCE [LARGE SCALE GENOMIC DNA]</scope>
    <source>
        <strain evidence="7">SpSt-876</strain>
    </source>
</reference>
<keyword evidence="3 5" id="KW-0697">Rotamase</keyword>
<dbReference type="GO" id="GO:0006457">
    <property type="term" value="P:protein folding"/>
    <property type="evidence" value="ECO:0007669"/>
    <property type="project" value="InterPro"/>
</dbReference>
<dbReference type="InterPro" id="IPR044666">
    <property type="entry name" value="Cyclophilin_A-like"/>
</dbReference>
<proteinExistence type="inferred from homology"/>
<protein>
    <recommendedName>
        <fullName evidence="5">Peptidyl-prolyl cis-trans isomerase</fullName>
        <shortName evidence="5">PPIase</shortName>
        <ecNumber evidence="5">5.2.1.8</ecNumber>
    </recommendedName>
</protein>
<dbReference type="PROSITE" id="PS50072">
    <property type="entry name" value="CSA_PPIASE_2"/>
    <property type="match status" value="1"/>
</dbReference>
<dbReference type="EC" id="5.2.1.8" evidence="5"/>
<dbReference type="PRINTS" id="PR00153">
    <property type="entry name" value="CSAPPISMRASE"/>
</dbReference>
<dbReference type="InterPro" id="IPR029000">
    <property type="entry name" value="Cyclophilin-like_dom_sf"/>
</dbReference>
<evidence type="ECO:0000256" key="4">
    <source>
        <dbReference type="ARBA" id="ARBA00023235"/>
    </source>
</evidence>
<dbReference type="InterPro" id="IPR020892">
    <property type="entry name" value="Cyclophilin-type_PPIase_CS"/>
</dbReference>
<sequence>MPLTGKELMVIKVKDFGTIKIQLFAQEAPKNVANIVKLVKSGFYDGLKFHRVVPNFVIQGGDPKGDGTGGPGYTVDAEISPNLKHLKGTVAMARLPDQVNPTKASSGSQFYICLAPVPHLDGQYTIIGKVVEGMDVVEAIGKVPTGPRAMPVKDVIMEKVTIEE</sequence>
<dbReference type="Gene3D" id="2.40.100.10">
    <property type="entry name" value="Cyclophilin-like"/>
    <property type="match status" value="1"/>
</dbReference>
<comment type="caution">
    <text evidence="7">The sequence shown here is derived from an EMBL/GenBank/DDBJ whole genome shotgun (WGS) entry which is preliminary data.</text>
</comment>
<dbReference type="CDD" id="cd00317">
    <property type="entry name" value="cyclophilin"/>
    <property type="match status" value="1"/>
</dbReference>
<organism evidence="7">
    <name type="scientific">candidate division WOR-3 bacterium</name>
    <dbReference type="NCBI Taxonomy" id="2052148"/>
    <lineage>
        <taxon>Bacteria</taxon>
        <taxon>Bacteria division WOR-3</taxon>
    </lineage>
</organism>
<keyword evidence="4 5" id="KW-0413">Isomerase</keyword>
<dbReference type="GO" id="GO:0003755">
    <property type="term" value="F:peptidyl-prolyl cis-trans isomerase activity"/>
    <property type="evidence" value="ECO:0007669"/>
    <property type="project" value="UniProtKB-UniRule"/>
</dbReference>
<feature type="domain" description="PPIase cyclophilin-type" evidence="6">
    <location>
        <begin position="14"/>
        <end position="162"/>
    </location>
</feature>
<dbReference type="InterPro" id="IPR002130">
    <property type="entry name" value="Cyclophilin-type_PPIase_dom"/>
</dbReference>
<dbReference type="AlphaFoldDB" id="A0A7C6AAD1"/>